<dbReference type="Pfam" id="PF00012">
    <property type="entry name" value="HSP70"/>
    <property type="match status" value="1"/>
</dbReference>
<dbReference type="GO" id="GO:0140662">
    <property type="term" value="F:ATP-dependent protein folding chaperone"/>
    <property type="evidence" value="ECO:0007669"/>
    <property type="project" value="InterPro"/>
</dbReference>
<evidence type="ECO:0000256" key="6">
    <source>
        <dbReference type="SAM" id="MobiDB-lite"/>
    </source>
</evidence>
<dbReference type="PANTHER" id="PTHR19375">
    <property type="entry name" value="HEAT SHOCK PROTEIN 70KDA"/>
    <property type="match status" value="1"/>
</dbReference>
<dbReference type="InterPro" id="IPR029047">
    <property type="entry name" value="HSP70_peptide-bd_sf"/>
</dbReference>
<feature type="compositionally biased region" description="Basic and acidic residues" evidence="6">
    <location>
        <begin position="1"/>
        <end position="12"/>
    </location>
</feature>
<gene>
    <name evidence="7" type="ORF">CEPIT_LOCUS19085</name>
</gene>
<dbReference type="Gene3D" id="1.20.1270.10">
    <property type="match status" value="1"/>
</dbReference>
<reference evidence="7" key="1">
    <citation type="submission" date="2022-07" db="EMBL/GenBank/DDBJ databases">
        <authorList>
            <person name="Macas J."/>
            <person name="Novak P."/>
            <person name="Neumann P."/>
        </authorList>
    </citation>
    <scope>NUCLEOTIDE SEQUENCE</scope>
</reference>
<keyword evidence="3 5" id="KW-0067">ATP-binding</keyword>
<name>A0AAV0E0G6_9ASTE</name>
<dbReference type="EMBL" id="CAMAPF010000168">
    <property type="protein sequence ID" value="CAH9110290.1"/>
    <property type="molecule type" value="Genomic_DNA"/>
</dbReference>
<dbReference type="FunFam" id="2.60.34.10:FF:000012">
    <property type="entry name" value="Heat shock 70 kDa protein"/>
    <property type="match status" value="1"/>
</dbReference>
<proteinExistence type="inferred from homology"/>
<evidence type="ECO:0000313" key="7">
    <source>
        <dbReference type="EMBL" id="CAH9110290.1"/>
    </source>
</evidence>
<dbReference type="SUPFAM" id="SSF53067">
    <property type="entry name" value="Actin-like ATPase domain"/>
    <property type="match status" value="2"/>
</dbReference>
<protein>
    <recommendedName>
        <fullName evidence="9">Heat shock protein 70</fullName>
    </recommendedName>
</protein>
<dbReference type="Gene3D" id="3.90.640.10">
    <property type="entry name" value="Actin, Chain A, domain 4"/>
    <property type="match status" value="1"/>
</dbReference>
<dbReference type="FunFam" id="3.30.420.40:FF:000465">
    <property type="entry name" value="Heat shock cognate 70 kDa protein 2"/>
    <property type="match status" value="1"/>
</dbReference>
<dbReference type="InterPro" id="IPR029048">
    <property type="entry name" value="HSP70_C_sf"/>
</dbReference>
<evidence type="ECO:0000256" key="2">
    <source>
        <dbReference type="ARBA" id="ARBA00022741"/>
    </source>
</evidence>
<dbReference type="InterPro" id="IPR043129">
    <property type="entry name" value="ATPase_NBD"/>
</dbReference>
<comment type="caution">
    <text evidence="7">The sequence shown here is derived from an EMBL/GenBank/DDBJ whole genome shotgun (WGS) entry which is preliminary data.</text>
</comment>
<dbReference type="Gene3D" id="3.30.420.40">
    <property type="match status" value="2"/>
</dbReference>
<sequence length="656" mass="73179">MKRSRREMEENGSRATAEEEEESPAIGIDLGTTYSCVGVWQPHHGRVEIIPNDLGNRTTPSWVAFTDAERLIGESAQNQAATNLSNTIFEVKRLIGRTFRDAMVQNDMKHWPFKLTVVPDAEVGKKPMIVVTYKGEEKQFSAEEISSMILQKMKTIAEAYLGRQVKNAVITVPAYFNDLQRHSTKDAGVIAGLNVLRIINEPTAAAFAYAQHNKGTESADSDLKNILVFDLGGGTFDISIVTMVKDVIEVKAVNGDTHLGGVDFNNRMVSHFAAEFERKHHRDISNNPRALARLRTACERAKRMLSSASETFINIESLFDGTDFSSTITRARFEKMNFDLFENCVATVEKCLKDAKMDKVDIHDIVLVGGSTRIPKVQELLQDFFNGKQLCKNISPDEAVAYGAAFHAASLTGACLGKNKDTVLVDVCPLSLGIRCYYGEMSVVIPRNTTIPTKMTRYNYTTPLDYLTSCSFPVYEGEMPIAKDNNLLGEFSIHGIPSAPAGVAKFIVTFEIDANGILTVTAKLEGSNNSNQITITNHSGRLSKEEIDRMVKEAEDYRAQDDERKKAIEAKNALESYIHQARRCGRRVHTKAARIRLRNAIEMTVKWLEWNNLLSDACKFEEKMNELKSMCESVMAETHHQGSDTAVKHEIIEISD</sequence>
<dbReference type="InterPro" id="IPR018181">
    <property type="entry name" value="Heat_shock_70_CS"/>
</dbReference>
<organism evidence="7 8">
    <name type="scientific">Cuscuta epithymum</name>
    <dbReference type="NCBI Taxonomy" id="186058"/>
    <lineage>
        <taxon>Eukaryota</taxon>
        <taxon>Viridiplantae</taxon>
        <taxon>Streptophyta</taxon>
        <taxon>Embryophyta</taxon>
        <taxon>Tracheophyta</taxon>
        <taxon>Spermatophyta</taxon>
        <taxon>Magnoliopsida</taxon>
        <taxon>eudicotyledons</taxon>
        <taxon>Gunneridae</taxon>
        <taxon>Pentapetalae</taxon>
        <taxon>asterids</taxon>
        <taxon>lamiids</taxon>
        <taxon>Solanales</taxon>
        <taxon>Convolvulaceae</taxon>
        <taxon>Cuscuteae</taxon>
        <taxon>Cuscuta</taxon>
        <taxon>Cuscuta subgen. Cuscuta</taxon>
    </lineage>
</organism>
<dbReference type="FunFam" id="3.30.30.30:FF:000001">
    <property type="entry name" value="heat shock 70 kDa protein-like"/>
    <property type="match status" value="1"/>
</dbReference>
<dbReference type="GO" id="GO:0005524">
    <property type="term" value="F:ATP binding"/>
    <property type="evidence" value="ECO:0007669"/>
    <property type="project" value="UniProtKB-KW"/>
</dbReference>
<dbReference type="PRINTS" id="PR00301">
    <property type="entry name" value="HEATSHOCK70"/>
</dbReference>
<evidence type="ECO:0000256" key="3">
    <source>
        <dbReference type="ARBA" id="ARBA00022840"/>
    </source>
</evidence>
<dbReference type="FunFam" id="3.30.420.40:FF:000026">
    <property type="entry name" value="Heat shock protein 70"/>
    <property type="match status" value="1"/>
</dbReference>
<dbReference type="PROSITE" id="PS00329">
    <property type="entry name" value="HSP70_2"/>
    <property type="match status" value="1"/>
</dbReference>
<dbReference type="Gene3D" id="3.30.30.30">
    <property type="match status" value="1"/>
</dbReference>
<dbReference type="PROSITE" id="PS01036">
    <property type="entry name" value="HSP70_3"/>
    <property type="match status" value="1"/>
</dbReference>
<comment type="similarity">
    <text evidence="1 5">Belongs to the heat shock protein 70 family.</text>
</comment>
<dbReference type="GO" id="GO:0006950">
    <property type="term" value="P:response to stress"/>
    <property type="evidence" value="ECO:0007669"/>
    <property type="project" value="UniProtKB-ARBA"/>
</dbReference>
<dbReference type="SUPFAM" id="SSF100934">
    <property type="entry name" value="Heat shock protein 70kD (HSP70), C-terminal subdomain"/>
    <property type="match status" value="1"/>
</dbReference>
<dbReference type="InterPro" id="IPR013126">
    <property type="entry name" value="Hsp_70_fam"/>
</dbReference>
<dbReference type="Proteomes" id="UP001152523">
    <property type="component" value="Unassembled WGS sequence"/>
</dbReference>
<keyword evidence="2 5" id="KW-0547">Nucleotide-binding</keyword>
<dbReference type="Gene3D" id="2.60.34.10">
    <property type="entry name" value="Substrate Binding Domain Of DNAk, Chain A, domain 1"/>
    <property type="match status" value="1"/>
</dbReference>
<dbReference type="SUPFAM" id="SSF100920">
    <property type="entry name" value="Heat shock protein 70kD (HSP70), peptide-binding domain"/>
    <property type="match status" value="1"/>
</dbReference>
<feature type="region of interest" description="Disordered" evidence="6">
    <location>
        <begin position="1"/>
        <end position="26"/>
    </location>
</feature>
<evidence type="ECO:0000313" key="8">
    <source>
        <dbReference type="Proteomes" id="UP001152523"/>
    </source>
</evidence>
<evidence type="ECO:0000256" key="5">
    <source>
        <dbReference type="RuleBase" id="RU003322"/>
    </source>
</evidence>
<dbReference type="FunFam" id="3.90.640.10:FF:000002">
    <property type="entry name" value="Heat shock 70 kDa"/>
    <property type="match status" value="1"/>
</dbReference>
<dbReference type="PROSITE" id="PS00297">
    <property type="entry name" value="HSP70_1"/>
    <property type="match status" value="1"/>
</dbReference>
<dbReference type="AlphaFoldDB" id="A0AAV0E0G6"/>
<evidence type="ECO:0000256" key="1">
    <source>
        <dbReference type="ARBA" id="ARBA00007381"/>
    </source>
</evidence>
<evidence type="ECO:0008006" key="9">
    <source>
        <dbReference type="Google" id="ProtNLM"/>
    </source>
</evidence>
<keyword evidence="8" id="KW-1185">Reference proteome</keyword>
<keyword evidence="4" id="KW-0346">Stress response</keyword>
<accession>A0AAV0E0G6</accession>
<evidence type="ECO:0000256" key="4">
    <source>
        <dbReference type="ARBA" id="ARBA00023016"/>
    </source>
</evidence>